<evidence type="ECO:0000256" key="1">
    <source>
        <dbReference type="ARBA" id="ARBA00022723"/>
    </source>
</evidence>
<dbReference type="SUPFAM" id="SSF49599">
    <property type="entry name" value="TRAF domain-like"/>
    <property type="match status" value="1"/>
</dbReference>
<gene>
    <name evidence="7" type="ORF">GQ43DRAFT_138913</name>
</gene>
<dbReference type="InterPro" id="IPR001841">
    <property type="entry name" value="Znf_RING"/>
</dbReference>
<evidence type="ECO:0000256" key="4">
    <source>
        <dbReference type="PROSITE-ProRule" id="PRU00175"/>
    </source>
</evidence>
<evidence type="ECO:0000259" key="6">
    <source>
        <dbReference type="PROSITE" id="PS50089"/>
    </source>
</evidence>
<dbReference type="InterPro" id="IPR017907">
    <property type="entry name" value="Znf_RING_CS"/>
</dbReference>
<dbReference type="GO" id="GO:0008270">
    <property type="term" value="F:zinc ion binding"/>
    <property type="evidence" value="ECO:0007669"/>
    <property type="project" value="UniProtKB-KW"/>
</dbReference>
<reference evidence="7" key="1">
    <citation type="journal article" date="2020" name="Stud. Mycol.">
        <title>101 Dothideomycetes genomes: a test case for predicting lifestyles and emergence of pathogens.</title>
        <authorList>
            <person name="Haridas S."/>
            <person name="Albert R."/>
            <person name="Binder M."/>
            <person name="Bloem J."/>
            <person name="Labutti K."/>
            <person name="Salamov A."/>
            <person name="Andreopoulos B."/>
            <person name="Baker S."/>
            <person name="Barry K."/>
            <person name="Bills G."/>
            <person name="Bluhm B."/>
            <person name="Cannon C."/>
            <person name="Castanera R."/>
            <person name="Culley D."/>
            <person name="Daum C."/>
            <person name="Ezra D."/>
            <person name="Gonzalez J."/>
            <person name="Henrissat B."/>
            <person name="Kuo A."/>
            <person name="Liang C."/>
            <person name="Lipzen A."/>
            <person name="Lutzoni F."/>
            <person name="Magnuson J."/>
            <person name="Mondo S."/>
            <person name="Nolan M."/>
            <person name="Ohm R."/>
            <person name="Pangilinan J."/>
            <person name="Park H.-J."/>
            <person name="Ramirez L."/>
            <person name="Alfaro M."/>
            <person name="Sun H."/>
            <person name="Tritt A."/>
            <person name="Yoshinaga Y."/>
            <person name="Zwiers L.-H."/>
            <person name="Turgeon B."/>
            <person name="Goodwin S."/>
            <person name="Spatafora J."/>
            <person name="Crous P."/>
            <person name="Grigoriev I."/>
        </authorList>
    </citation>
    <scope>NUCLEOTIDE SEQUENCE</scope>
    <source>
        <strain evidence="7">ATCC 74209</strain>
    </source>
</reference>
<keyword evidence="1" id="KW-0479">Metal-binding</keyword>
<dbReference type="Gene3D" id="3.30.40.10">
    <property type="entry name" value="Zinc/RING finger domain, C3HC4 (zinc finger)"/>
    <property type="match status" value="2"/>
</dbReference>
<dbReference type="SUPFAM" id="SSF57850">
    <property type="entry name" value="RING/U-box"/>
    <property type="match status" value="1"/>
</dbReference>
<dbReference type="InterPro" id="IPR013083">
    <property type="entry name" value="Znf_RING/FYVE/PHD"/>
</dbReference>
<dbReference type="EMBL" id="ML994110">
    <property type="protein sequence ID" value="KAF2198894.1"/>
    <property type="molecule type" value="Genomic_DNA"/>
</dbReference>
<dbReference type="PANTHER" id="PTHR10131:SF94">
    <property type="entry name" value="TNF RECEPTOR-ASSOCIATED FACTOR 4"/>
    <property type="match status" value="1"/>
</dbReference>
<keyword evidence="2 4" id="KW-0863">Zinc-finger</keyword>
<feature type="region of interest" description="Disordered" evidence="5">
    <location>
        <begin position="1"/>
        <end position="35"/>
    </location>
</feature>
<dbReference type="Pfam" id="PF13445">
    <property type="entry name" value="zf-RING_UBOX"/>
    <property type="match status" value="1"/>
</dbReference>
<protein>
    <recommendedName>
        <fullName evidence="6">RING-type domain-containing protein</fullName>
    </recommendedName>
</protein>
<dbReference type="OrthoDB" id="1630758at2759"/>
<dbReference type="SMART" id="SM00184">
    <property type="entry name" value="RING"/>
    <property type="match status" value="1"/>
</dbReference>
<evidence type="ECO:0000313" key="7">
    <source>
        <dbReference type="EMBL" id="KAF2198894.1"/>
    </source>
</evidence>
<evidence type="ECO:0000256" key="2">
    <source>
        <dbReference type="ARBA" id="ARBA00022771"/>
    </source>
</evidence>
<dbReference type="PROSITE" id="PS50089">
    <property type="entry name" value="ZF_RING_2"/>
    <property type="match status" value="1"/>
</dbReference>
<evidence type="ECO:0000256" key="5">
    <source>
        <dbReference type="SAM" id="MobiDB-lite"/>
    </source>
</evidence>
<dbReference type="AlphaFoldDB" id="A0A9P4MN08"/>
<keyword evidence="8" id="KW-1185">Reference proteome</keyword>
<name>A0A9P4MN08_9PLEO</name>
<dbReference type="InterPro" id="IPR027370">
    <property type="entry name" value="Znf-RING_euk"/>
</dbReference>
<sequence>MSSPSPIPPPNDRRSSGASLRAESTSGFSNSDSYAASSQPSALLVRRKSRLIKIPPDVRLLEYVSDCDNNLVCLICHSPFDKPVKLACDHYFCKECLDHAWDAQQVSQQSCPTCRNKVDLNNEPMPVPRILENMLDDLLVKCPNTKSGCTWVNQRANVQDHVLLYCEYTQVECPSYECRLPISQKDYHKGCLHYTVSCEGCHTSMMKKDLEVGGAERGQSRLMLIKDCRNTKKQTVPIVRQLVLSALQNFFESNSRPM</sequence>
<dbReference type="Proteomes" id="UP000799536">
    <property type="component" value="Unassembled WGS sequence"/>
</dbReference>
<accession>A0A9P4MN08</accession>
<evidence type="ECO:0000313" key="8">
    <source>
        <dbReference type="Proteomes" id="UP000799536"/>
    </source>
</evidence>
<comment type="caution">
    <text evidence="7">The sequence shown here is derived from an EMBL/GenBank/DDBJ whole genome shotgun (WGS) entry which is preliminary data.</text>
</comment>
<dbReference type="PANTHER" id="PTHR10131">
    <property type="entry name" value="TNF RECEPTOR ASSOCIATED FACTOR"/>
    <property type="match status" value="1"/>
</dbReference>
<proteinExistence type="predicted"/>
<feature type="domain" description="RING-type" evidence="6">
    <location>
        <begin position="73"/>
        <end position="115"/>
    </location>
</feature>
<feature type="compositionally biased region" description="Polar residues" evidence="5">
    <location>
        <begin position="16"/>
        <end position="35"/>
    </location>
</feature>
<feature type="compositionally biased region" description="Pro residues" evidence="5">
    <location>
        <begin position="1"/>
        <end position="10"/>
    </location>
</feature>
<organism evidence="7 8">
    <name type="scientific">Delitschia confertaspora ATCC 74209</name>
    <dbReference type="NCBI Taxonomy" id="1513339"/>
    <lineage>
        <taxon>Eukaryota</taxon>
        <taxon>Fungi</taxon>
        <taxon>Dikarya</taxon>
        <taxon>Ascomycota</taxon>
        <taxon>Pezizomycotina</taxon>
        <taxon>Dothideomycetes</taxon>
        <taxon>Pleosporomycetidae</taxon>
        <taxon>Pleosporales</taxon>
        <taxon>Delitschiaceae</taxon>
        <taxon>Delitschia</taxon>
    </lineage>
</organism>
<evidence type="ECO:0000256" key="3">
    <source>
        <dbReference type="ARBA" id="ARBA00022833"/>
    </source>
</evidence>
<keyword evidence="3" id="KW-0862">Zinc</keyword>
<dbReference type="PROSITE" id="PS00518">
    <property type="entry name" value="ZF_RING_1"/>
    <property type="match status" value="1"/>
</dbReference>